<dbReference type="Gene3D" id="2.60.40.790">
    <property type="match status" value="1"/>
</dbReference>
<dbReference type="CDD" id="cd06463">
    <property type="entry name" value="p23_like"/>
    <property type="match status" value="1"/>
</dbReference>
<evidence type="ECO:0000313" key="3">
    <source>
        <dbReference type="Proteomes" id="UP001374579"/>
    </source>
</evidence>
<sequence>MATGGEPDYALDERSKDGYVRVRVEIPNIKAKSKGMLSKVIGGRKDVAKNAQIQCDLQERSFSLTVTGDNVKGMDGKSWTLQSTKLPHPIDPCSSHWVTEDGFVNIYLKKASSTDEWSTYIRKGQLEA</sequence>
<protein>
    <recommendedName>
        <fullName evidence="1">CS domain-containing protein</fullName>
    </recommendedName>
</protein>
<dbReference type="Pfam" id="PF04969">
    <property type="entry name" value="CS"/>
    <property type="match status" value="1"/>
</dbReference>
<proteinExistence type="predicted"/>
<comment type="caution">
    <text evidence="2">The sequence shown here is derived from an EMBL/GenBank/DDBJ whole genome shotgun (WGS) entry which is preliminary data.</text>
</comment>
<name>A0AAN9B7J9_9CAEN</name>
<organism evidence="2 3">
    <name type="scientific">Littorina saxatilis</name>
    <dbReference type="NCBI Taxonomy" id="31220"/>
    <lineage>
        <taxon>Eukaryota</taxon>
        <taxon>Metazoa</taxon>
        <taxon>Spiralia</taxon>
        <taxon>Lophotrochozoa</taxon>
        <taxon>Mollusca</taxon>
        <taxon>Gastropoda</taxon>
        <taxon>Caenogastropoda</taxon>
        <taxon>Littorinimorpha</taxon>
        <taxon>Littorinoidea</taxon>
        <taxon>Littorinidae</taxon>
        <taxon>Littorina</taxon>
    </lineage>
</organism>
<reference evidence="2 3" key="1">
    <citation type="submission" date="2024-02" db="EMBL/GenBank/DDBJ databases">
        <title>Chromosome-scale genome assembly of the rough periwinkle Littorina saxatilis.</title>
        <authorList>
            <person name="De Jode A."/>
            <person name="Faria R."/>
            <person name="Formenti G."/>
            <person name="Sims Y."/>
            <person name="Smith T.P."/>
            <person name="Tracey A."/>
            <person name="Wood J.M.D."/>
            <person name="Zagrodzka Z.B."/>
            <person name="Johannesson K."/>
            <person name="Butlin R.K."/>
            <person name="Leder E.H."/>
        </authorList>
    </citation>
    <scope>NUCLEOTIDE SEQUENCE [LARGE SCALE GENOMIC DNA]</scope>
    <source>
        <strain evidence="2">Snail1</strain>
        <tissue evidence="2">Muscle</tissue>
    </source>
</reference>
<dbReference type="AlphaFoldDB" id="A0AAN9B7J9"/>
<dbReference type="SUPFAM" id="SSF49764">
    <property type="entry name" value="HSP20-like chaperones"/>
    <property type="match status" value="1"/>
</dbReference>
<dbReference type="InterPro" id="IPR007052">
    <property type="entry name" value="CS_dom"/>
</dbReference>
<feature type="domain" description="CS" evidence="1">
    <location>
        <begin position="4"/>
        <end position="121"/>
    </location>
</feature>
<keyword evidence="3" id="KW-1185">Reference proteome</keyword>
<dbReference type="InterPro" id="IPR008978">
    <property type="entry name" value="HSP20-like_chaperone"/>
</dbReference>
<gene>
    <name evidence="2" type="ORF">V1264_023173</name>
</gene>
<accession>A0AAN9B7J9</accession>
<evidence type="ECO:0000259" key="1">
    <source>
        <dbReference type="PROSITE" id="PS51203"/>
    </source>
</evidence>
<evidence type="ECO:0000313" key="2">
    <source>
        <dbReference type="EMBL" id="KAK7100183.1"/>
    </source>
</evidence>
<dbReference type="PROSITE" id="PS51203">
    <property type="entry name" value="CS"/>
    <property type="match status" value="1"/>
</dbReference>
<dbReference type="Proteomes" id="UP001374579">
    <property type="component" value="Unassembled WGS sequence"/>
</dbReference>
<dbReference type="EMBL" id="JBAMIC010000011">
    <property type="protein sequence ID" value="KAK7100183.1"/>
    <property type="molecule type" value="Genomic_DNA"/>
</dbReference>